<proteinExistence type="predicted"/>
<organism evidence="1 2">
    <name type="scientific">Marine Group I thaumarchaeote</name>
    <dbReference type="NCBI Taxonomy" id="2511932"/>
    <lineage>
        <taxon>Archaea</taxon>
        <taxon>Nitrososphaerota</taxon>
        <taxon>Marine Group I</taxon>
    </lineage>
</organism>
<evidence type="ECO:0000313" key="2">
    <source>
        <dbReference type="Proteomes" id="UP000523105"/>
    </source>
</evidence>
<dbReference type="Proteomes" id="UP000523105">
    <property type="component" value="Unassembled WGS sequence"/>
</dbReference>
<gene>
    <name evidence="1" type="ORF">HX837_07310</name>
</gene>
<accession>A0A7K4MQW7</accession>
<dbReference type="AlphaFoldDB" id="A0A7K4MQW7"/>
<protein>
    <submittedName>
        <fullName evidence="1">Uncharacterized protein</fullName>
    </submittedName>
</protein>
<evidence type="ECO:0000313" key="1">
    <source>
        <dbReference type="EMBL" id="NWJ43988.1"/>
    </source>
</evidence>
<name>A0A7K4MQW7_9ARCH</name>
<comment type="caution">
    <text evidence="1">The sequence shown here is derived from an EMBL/GenBank/DDBJ whole genome shotgun (WGS) entry which is preliminary data.</text>
</comment>
<dbReference type="EMBL" id="JACASV010000085">
    <property type="protein sequence ID" value="NWJ43988.1"/>
    <property type="molecule type" value="Genomic_DNA"/>
</dbReference>
<reference evidence="1 2" key="1">
    <citation type="journal article" date="2019" name="Environ. Microbiol.">
        <title>Genomics insights into ecotype formation of ammonia-oxidizing archaea in the deep ocean.</title>
        <authorList>
            <person name="Wang Y."/>
            <person name="Huang J.M."/>
            <person name="Cui G.J."/>
            <person name="Nunoura T."/>
            <person name="Takaki Y."/>
            <person name="Li W.L."/>
            <person name="Li J."/>
            <person name="Gao Z.M."/>
            <person name="Takai K."/>
            <person name="Zhang A.Q."/>
            <person name="Stepanauskas R."/>
        </authorList>
    </citation>
    <scope>NUCLEOTIDE SEQUENCE [LARGE SCALE GENOMIC DNA]</scope>
    <source>
        <strain evidence="1 2">L15b</strain>
    </source>
</reference>
<sequence length="595" mass="64356">MVSTSILQSITDSAAVHQGNIKFRVHPDSEYVMADHMTTTNVAVASVTIAPSSDVGPIATHSKVTVTTDDDHELTDDQNQIVMSGSDNPTHINGIHNVYSVTSDTIFTYEIIKSTVPTGETCEGSFKLQTYDGIDKTGAVLKISADGSGAGIAEVVHGGCGGNNTVLLRGDTSSNISLRTQYYTYANNTATASIASVKFTSGPTYKSMFKDMGLILNEDTGQISSKGAFAGGSSINTIIAGGYITLEDDAGENYGTEFIVHEDGFGGKMETEDLVRTVTFPDSGLNELDSYFPKFKHARDYALTRVKTDGTITQSDDVVTIQGADVTNHLVLENEDTLFTENHSNTAASEMGYFIIGLEDGTKTFPTKYAENLPAPMARFISLKYQNGFSTNVSYASSNTEFAVQSNAEIGFTEGTVDGETYELTYTDTSWPTTNGSSYWFLNNVENSPVVNDQSEILIFKTTSEGTNFKVHFTIRAQKVNKHMDVYTGSAGTSTAASVLNTIDGWGDAFETGTGNYYDGYFYVTIYNSTDSDRDDQVVIFSDQNNASSTTLDFNGNAFKHRDDPDDPDTEISILNEEALTNAYSNGDFTLLTSI</sequence>